<dbReference type="PANTHER" id="PTHR42648:SF28">
    <property type="entry name" value="TRANSPOSON-ENCODED PROTEIN WITH RIBONUCLEASE H-LIKE AND RETROVIRUS ZINC FINGER-LIKE DOMAINS"/>
    <property type="match status" value="1"/>
</dbReference>
<feature type="domain" description="Integrase catalytic" evidence="6">
    <location>
        <begin position="489"/>
        <end position="660"/>
    </location>
</feature>
<feature type="compositionally biased region" description="Low complexity" evidence="5">
    <location>
        <begin position="732"/>
        <end position="748"/>
    </location>
</feature>
<feature type="region of interest" description="Disordered" evidence="5">
    <location>
        <begin position="279"/>
        <end position="311"/>
    </location>
</feature>
<dbReference type="SUPFAM" id="SSF56672">
    <property type="entry name" value="DNA/RNA polymerases"/>
    <property type="match status" value="1"/>
</dbReference>
<dbReference type="InterPro" id="IPR012337">
    <property type="entry name" value="RNaseH-like_sf"/>
</dbReference>
<dbReference type="PROSITE" id="PS50994">
    <property type="entry name" value="INTEGRASE"/>
    <property type="match status" value="1"/>
</dbReference>
<evidence type="ECO:0000256" key="4">
    <source>
        <dbReference type="ARBA" id="ARBA00022801"/>
    </source>
</evidence>
<dbReference type="Proteomes" id="UP000790347">
    <property type="component" value="Unassembled WGS sequence"/>
</dbReference>
<keyword evidence="1" id="KW-0645">Protease</keyword>
<dbReference type="InterPro" id="IPR013103">
    <property type="entry name" value="RVT_2"/>
</dbReference>
<evidence type="ECO:0000256" key="3">
    <source>
        <dbReference type="ARBA" id="ARBA00022750"/>
    </source>
</evidence>
<dbReference type="GO" id="GO:0006508">
    <property type="term" value="P:proteolysis"/>
    <property type="evidence" value="ECO:0007669"/>
    <property type="project" value="UniProtKB-KW"/>
</dbReference>
<dbReference type="Pfam" id="PF25597">
    <property type="entry name" value="SH3_retrovirus"/>
    <property type="match status" value="1"/>
</dbReference>
<dbReference type="CDD" id="cd09272">
    <property type="entry name" value="RNase_HI_RT_Ty1"/>
    <property type="match status" value="1"/>
</dbReference>
<dbReference type="GO" id="GO:0008270">
    <property type="term" value="F:zinc ion binding"/>
    <property type="evidence" value="ECO:0007669"/>
    <property type="project" value="InterPro"/>
</dbReference>
<evidence type="ECO:0000313" key="8">
    <source>
        <dbReference type="Proteomes" id="UP000790347"/>
    </source>
</evidence>
<dbReference type="GO" id="GO:0003676">
    <property type="term" value="F:nucleic acid binding"/>
    <property type="evidence" value="ECO:0007669"/>
    <property type="project" value="InterPro"/>
</dbReference>
<proteinExistence type="predicted"/>
<keyword evidence="8" id="KW-1185">Reference proteome</keyword>
<feature type="compositionally biased region" description="Low complexity" evidence="5">
    <location>
        <begin position="281"/>
        <end position="310"/>
    </location>
</feature>
<keyword evidence="4" id="KW-0378">Hydrolase</keyword>
<dbReference type="GO" id="GO:0042575">
    <property type="term" value="C:DNA polymerase complex"/>
    <property type="evidence" value="ECO:0007669"/>
    <property type="project" value="UniProtKB-ARBA"/>
</dbReference>
<dbReference type="GO" id="GO:0004190">
    <property type="term" value="F:aspartic-type endopeptidase activity"/>
    <property type="evidence" value="ECO:0007669"/>
    <property type="project" value="UniProtKB-KW"/>
</dbReference>
<dbReference type="InterPro" id="IPR043502">
    <property type="entry name" value="DNA/RNA_pol_sf"/>
</dbReference>
<dbReference type="Pfam" id="PF07727">
    <property type="entry name" value="RVT_2"/>
    <property type="match status" value="2"/>
</dbReference>
<dbReference type="Gene3D" id="3.30.420.10">
    <property type="entry name" value="Ribonuclease H-like superfamily/Ribonuclease H"/>
    <property type="match status" value="2"/>
</dbReference>
<dbReference type="SUPFAM" id="SSF57756">
    <property type="entry name" value="Retrovirus zinc finger-like domains"/>
    <property type="match status" value="1"/>
</dbReference>
<dbReference type="InterPro" id="IPR036875">
    <property type="entry name" value="Znf_CCHC_sf"/>
</dbReference>
<dbReference type="SUPFAM" id="SSF53098">
    <property type="entry name" value="Ribonuclease H-like"/>
    <property type="match status" value="1"/>
</dbReference>
<evidence type="ECO:0000256" key="5">
    <source>
        <dbReference type="SAM" id="MobiDB-lite"/>
    </source>
</evidence>
<dbReference type="InterPro" id="IPR057670">
    <property type="entry name" value="SH3_retrovirus"/>
</dbReference>
<dbReference type="GO" id="GO:0071897">
    <property type="term" value="P:DNA biosynthetic process"/>
    <property type="evidence" value="ECO:0007669"/>
    <property type="project" value="UniProtKB-ARBA"/>
</dbReference>
<evidence type="ECO:0000256" key="1">
    <source>
        <dbReference type="ARBA" id="ARBA00022670"/>
    </source>
</evidence>
<dbReference type="Pfam" id="PF22936">
    <property type="entry name" value="Pol_BBD"/>
    <property type="match status" value="1"/>
</dbReference>
<dbReference type="Pfam" id="PF00665">
    <property type="entry name" value="rve"/>
    <property type="match status" value="1"/>
</dbReference>
<accession>A0A922KRY4</accession>
<protein>
    <recommendedName>
        <fullName evidence="6">Integrase catalytic domain-containing protein</fullName>
    </recommendedName>
</protein>
<reference evidence="7" key="1">
    <citation type="submission" date="2013-05" db="EMBL/GenBank/DDBJ databases">
        <authorList>
            <person name="Yim A.K.Y."/>
            <person name="Chan T.F."/>
            <person name="Ji K.M."/>
            <person name="Liu X.Y."/>
            <person name="Zhou J.W."/>
            <person name="Li R.Q."/>
            <person name="Yang K.Y."/>
            <person name="Li J."/>
            <person name="Li M."/>
            <person name="Law P.T.W."/>
            <person name="Wu Y.L."/>
            <person name="Cai Z.L."/>
            <person name="Qin H."/>
            <person name="Bao Y."/>
            <person name="Leung R.K.K."/>
            <person name="Ng P.K.S."/>
            <person name="Zou J."/>
            <person name="Zhong X.J."/>
            <person name="Ran P.X."/>
            <person name="Zhong N.S."/>
            <person name="Liu Z.G."/>
            <person name="Tsui S.K.W."/>
        </authorList>
    </citation>
    <scope>NUCLEOTIDE SEQUENCE</scope>
    <source>
        <strain evidence="7">Derf</strain>
        <tissue evidence="7">Whole organism</tissue>
    </source>
</reference>
<organism evidence="7 8">
    <name type="scientific">Dermatophagoides farinae</name>
    <name type="common">American house dust mite</name>
    <dbReference type="NCBI Taxonomy" id="6954"/>
    <lineage>
        <taxon>Eukaryota</taxon>
        <taxon>Metazoa</taxon>
        <taxon>Ecdysozoa</taxon>
        <taxon>Arthropoda</taxon>
        <taxon>Chelicerata</taxon>
        <taxon>Arachnida</taxon>
        <taxon>Acari</taxon>
        <taxon>Acariformes</taxon>
        <taxon>Sarcoptiformes</taxon>
        <taxon>Astigmata</taxon>
        <taxon>Psoroptidia</taxon>
        <taxon>Analgoidea</taxon>
        <taxon>Pyroglyphidae</taxon>
        <taxon>Dermatophagoidinae</taxon>
        <taxon>Dermatophagoides</taxon>
    </lineage>
</organism>
<name>A0A922KRY4_DERFA</name>
<keyword evidence="2" id="KW-0479">Metal-binding</keyword>
<dbReference type="EMBL" id="ASGP02000009">
    <property type="protein sequence ID" value="KAH9491261.1"/>
    <property type="molecule type" value="Genomic_DNA"/>
</dbReference>
<gene>
    <name evidence="7" type="ORF">DERF_015993</name>
</gene>
<evidence type="ECO:0000313" key="7">
    <source>
        <dbReference type="EMBL" id="KAH9491261.1"/>
    </source>
</evidence>
<feature type="region of interest" description="Disordered" evidence="5">
    <location>
        <begin position="731"/>
        <end position="834"/>
    </location>
</feature>
<reference evidence="7" key="2">
    <citation type="journal article" date="2022" name="Res Sq">
        <title>Comparative Genomics Reveals Insights into the Divergent Evolution of Astigmatic Mites and Household Pest Adaptations.</title>
        <authorList>
            <person name="Xiong Q."/>
            <person name="Wan A.T.-Y."/>
            <person name="Liu X.-Y."/>
            <person name="Fung C.S.-H."/>
            <person name="Xiao X."/>
            <person name="Malainual N."/>
            <person name="Hou J."/>
            <person name="Wang L."/>
            <person name="Wang M."/>
            <person name="Yang K."/>
            <person name="Cui Y."/>
            <person name="Leung E."/>
            <person name="Nong W."/>
            <person name="Shin S.-K."/>
            <person name="Au S."/>
            <person name="Jeong K.Y."/>
            <person name="Chew F.T."/>
            <person name="Hui J."/>
            <person name="Leung T.F."/>
            <person name="Tungtrongchitr A."/>
            <person name="Zhong N."/>
            <person name="Liu Z."/>
            <person name="Tsui S."/>
        </authorList>
    </citation>
    <scope>NUCLEOTIDE SEQUENCE</scope>
    <source>
        <strain evidence="7">Derf</strain>
        <tissue evidence="7">Whole organism</tissue>
    </source>
</reference>
<dbReference type="PANTHER" id="PTHR42648">
    <property type="entry name" value="TRANSPOSASE, PUTATIVE-RELATED"/>
    <property type="match status" value="1"/>
</dbReference>
<feature type="compositionally biased region" description="Polar residues" evidence="5">
    <location>
        <begin position="756"/>
        <end position="765"/>
    </location>
</feature>
<feature type="compositionally biased region" description="Low complexity" evidence="5">
    <location>
        <begin position="808"/>
        <end position="817"/>
    </location>
</feature>
<feature type="compositionally biased region" description="Low complexity" evidence="5">
    <location>
        <begin position="775"/>
        <end position="792"/>
    </location>
</feature>
<sequence length="1320" mass="152040">MGDNKFTENIVRVLEQLTSRLETIESTNSRSNNNGNNIVKNNHENFALNQVVKYNGSNIKIWLSTVKSAFRSCGYSRFLESEILPDDPQYNSYENCLGTIRLMFESNKLEIIEHCKTVYEVWSYMAKIEKDTFATAVRKHMELTSCRYTSGPLRVWLETLTAKFEAVESDWCHYSDQHRCVVTLGMIRSIPKFEQLSDRITALQTCSMKDIMNAFIEYDENMKINSLTSKSTSDNREVAKMMRNRNKKQFKNNVQCSYCKKFGHQEKDCRFKFWDEKHKSSSSSTSSSVPSLSKSASSSSSNNKSNGSNKQVAKSIITKNIDKSSNFWILDSGCTTHTTVNDKNLIDPEFKKIQFETASGETVESEKIGDVIIKPKANQQLILKNVAFGKFNSNLISIRQLTLDGYKIFFEQDRAYIMQNDNIIIDAHLHDDLWILTEKPIQKIYNLWHKRLGHCCRNILTKIKSIEPRINLNYEKCEDCCKNKSFSSPHRTPMIYNDIKAFEFLHIDLWESPSLSCSGNRYALIIVDHHSRFCFGIPIKAKSDATPALIKFIKRNQKRFKTQVKRIRSDKGTEFLNNELKSFVEENGIDHETTVGYSPQQNGVAERMNRTVFSTVRLFLNSSNSPFKYWAEAMCTAIYTINTWIREDEKSPYEKLFNKKPVYNHLRTFGCIAYIHTDKSKRSKLDQTAEKYMFIGYTNSIVNYLILDPTTDETFVTNDVRFDESKMYFKPSKSTLSNDQTSSSSSISDQEDYSSPFINMNNSAIDDNFNEHSNEVSTSTDSTETTTSSTSENFEDDDYDPNDDSNSNDDSNLNDDSNINDDENIFDLPRRSTRENIGVPPTRYGYKCVNSCVIPSTYEEAIKLSDSKYWKEAIDKEIDQLQKYMVFKKIPMDNSKKIIQTKWIFTKKRNGTYKARLVAKGFSQKFGIDYNEIASPTPEPSLTNLILESLYVAPPPGFYHNGLLKLNKALYGLKQSPLAWYNTISGYLMSIGFERCIADKCLFKKDEVILLLYVDDILMVGPTEEMLNEIVKELEQKFEVTDIGEANDFLGLKIINKNDHFLLSQKDLITKILNEFNLSECRPTSVPMASLYEQNEDEEVNENLPVQQIIGSLLYISNRTRPDISFAVNWLSRFAKKPTESLFNACKMVLRYLSKTIDYKLIIGQLNTTLTVYTDSSFGQGSTRHSTTGFIISTGNAILKWKSIKQRKISISSCEAEISAIVESYRSVIFIEQIFDWLNYHINVNFLCDNQSAIYLLKNQNSMKKSRYFDIEVKKLIEVFNTKENYSIEYIESKKQIADSLTKPLTEKLLSNCIEKIFEK</sequence>
<evidence type="ECO:0000259" key="6">
    <source>
        <dbReference type="PROSITE" id="PS50994"/>
    </source>
</evidence>
<evidence type="ECO:0000256" key="2">
    <source>
        <dbReference type="ARBA" id="ARBA00022723"/>
    </source>
</evidence>
<dbReference type="GO" id="GO:0015074">
    <property type="term" value="P:DNA integration"/>
    <property type="evidence" value="ECO:0007669"/>
    <property type="project" value="InterPro"/>
</dbReference>
<dbReference type="InterPro" id="IPR001584">
    <property type="entry name" value="Integrase_cat-core"/>
</dbReference>
<comment type="caution">
    <text evidence="7">The sequence shown here is derived from an EMBL/GenBank/DDBJ whole genome shotgun (WGS) entry which is preliminary data.</text>
</comment>
<dbReference type="InterPro" id="IPR054722">
    <property type="entry name" value="PolX-like_BBD"/>
</dbReference>
<dbReference type="InterPro" id="IPR036397">
    <property type="entry name" value="RNaseH_sf"/>
</dbReference>
<dbReference type="InterPro" id="IPR039537">
    <property type="entry name" value="Retrotran_Ty1/copia-like"/>
</dbReference>
<keyword evidence="3" id="KW-0064">Aspartyl protease</keyword>
<feature type="compositionally biased region" description="Acidic residues" evidence="5">
    <location>
        <begin position="793"/>
        <end position="807"/>
    </location>
</feature>